<reference evidence="3 4" key="1">
    <citation type="journal article" date="2008" name="Nature">
        <title>The genome of Laccaria bicolor provides insights into mycorrhizal symbiosis.</title>
        <authorList>
            <person name="Martin F."/>
            <person name="Aerts A."/>
            <person name="Ahren D."/>
            <person name="Brun A."/>
            <person name="Danchin E.G.J."/>
            <person name="Duchaussoy F."/>
            <person name="Gibon J."/>
            <person name="Kohler A."/>
            <person name="Lindquist E."/>
            <person name="Pereda V."/>
            <person name="Salamov A."/>
            <person name="Shapiro H.J."/>
            <person name="Wuyts J."/>
            <person name="Blaudez D."/>
            <person name="Buee M."/>
            <person name="Brokstein P."/>
            <person name="Canbaeck B."/>
            <person name="Cohen D."/>
            <person name="Courty P.E."/>
            <person name="Coutinho P.M."/>
            <person name="Delaruelle C."/>
            <person name="Detter J.C."/>
            <person name="Deveau A."/>
            <person name="DiFazio S."/>
            <person name="Duplessis S."/>
            <person name="Fraissinet-Tachet L."/>
            <person name="Lucic E."/>
            <person name="Frey-Klett P."/>
            <person name="Fourrey C."/>
            <person name="Feussner I."/>
            <person name="Gay G."/>
            <person name="Grimwood J."/>
            <person name="Hoegger P.J."/>
            <person name="Jain P."/>
            <person name="Kilaru S."/>
            <person name="Labbe J."/>
            <person name="Lin Y.C."/>
            <person name="Legue V."/>
            <person name="Le Tacon F."/>
            <person name="Marmeisse R."/>
            <person name="Melayah D."/>
            <person name="Montanini B."/>
            <person name="Muratet M."/>
            <person name="Nehls U."/>
            <person name="Niculita-Hirzel H."/>
            <person name="Oudot-Le Secq M.P."/>
            <person name="Peter M."/>
            <person name="Quesneville H."/>
            <person name="Rajashekar B."/>
            <person name="Reich M."/>
            <person name="Rouhier N."/>
            <person name="Schmutz J."/>
            <person name="Yin T."/>
            <person name="Chalot M."/>
            <person name="Henrissat B."/>
            <person name="Kuees U."/>
            <person name="Lucas S."/>
            <person name="Van de Peer Y."/>
            <person name="Podila G.K."/>
            <person name="Polle A."/>
            <person name="Pukkila P.J."/>
            <person name="Richardson P.M."/>
            <person name="Rouze P."/>
            <person name="Sanders I.R."/>
            <person name="Stajich J.E."/>
            <person name="Tunlid A."/>
            <person name="Tuskan G."/>
            <person name="Grigoriev I.V."/>
        </authorList>
    </citation>
    <scope>NUCLEOTIDE SEQUENCE [LARGE SCALE GENOMIC DNA]</scope>
    <source>
        <strain evidence="4">S238N-H82 / ATCC MYA-4686</strain>
    </source>
</reference>
<evidence type="ECO:0000259" key="2">
    <source>
        <dbReference type="PROSITE" id="PS51762"/>
    </source>
</evidence>
<dbReference type="EMBL" id="DS547105">
    <property type="protein sequence ID" value="EDR07269.1"/>
    <property type="molecule type" value="Genomic_DNA"/>
</dbReference>
<evidence type="ECO:0000313" key="3">
    <source>
        <dbReference type="EMBL" id="EDR07269.1"/>
    </source>
</evidence>
<dbReference type="RefSeq" id="XP_001882200.1">
    <property type="nucleotide sequence ID" value="XM_001882165.1"/>
</dbReference>
<keyword evidence="1" id="KW-0732">Signal</keyword>
<sequence>MFKKSLLPVIVILPSLTSVFCATYTLSDEIVGTGFYNSFDWQNISDPTHGRVNYVDKTVSQSLNLTFASSNTFILRGDSKTVLSANGAGRNSVRIQSKKTYRTHVAVFDVRHMPEGCGTWPAVWEVAGSGWPNTGEVDIVEGVNNQGPNAVSLHTSAGCTMPASRQQTGTSTQLDCNTNINGGTGCGVLLSSQKSFGPTFNQNGGGWYAVERSATAIKVWFWARTECSVPNDVQTGNLAVDPSNWGVPSAYFPNTTCDLAARFSDHYIIINLTFCGDWAGGAYAQSGCPSTCVDYVNKNPSSFVNAHFDFASLRVYQ</sequence>
<dbReference type="GO" id="GO:0004553">
    <property type="term" value="F:hydrolase activity, hydrolyzing O-glycosyl compounds"/>
    <property type="evidence" value="ECO:0007669"/>
    <property type="project" value="InterPro"/>
</dbReference>
<dbReference type="GeneID" id="6077738"/>
<dbReference type="OrthoDB" id="192832at2759"/>
<accession>B0DDT4</accession>
<feature type="chain" id="PRO_5002747175" evidence="1">
    <location>
        <begin position="22"/>
        <end position="317"/>
    </location>
</feature>
<dbReference type="KEGG" id="lbc:LACBIDRAFT_250640"/>
<dbReference type="InterPro" id="IPR013320">
    <property type="entry name" value="ConA-like_dom_sf"/>
</dbReference>
<organism evidence="4">
    <name type="scientific">Laccaria bicolor (strain S238N-H82 / ATCC MYA-4686)</name>
    <name type="common">Bicoloured deceiver</name>
    <name type="synonym">Laccaria laccata var. bicolor</name>
    <dbReference type="NCBI Taxonomy" id="486041"/>
    <lineage>
        <taxon>Eukaryota</taxon>
        <taxon>Fungi</taxon>
        <taxon>Dikarya</taxon>
        <taxon>Basidiomycota</taxon>
        <taxon>Agaricomycotina</taxon>
        <taxon>Agaricomycetes</taxon>
        <taxon>Agaricomycetidae</taxon>
        <taxon>Agaricales</taxon>
        <taxon>Agaricineae</taxon>
        <taxon>Hydnangiaceae</taxon>
        <taxon>Laccaria</taxon>
    </lineage>
</organism>
<evidence type="ECO:0000256" key="1">
    <source>
        <dbReference type="SAM" id="SignalP"/>
    </source>
</evidence>
<name>B0DDT4_LACBS</name>
<feature type="domain" description="GH16" evidence="2">
    <location>
        <begin position="39"/>
        <end position="287"/>
    </location>
</feature>
<dbReference type="Gene3D" id="2.60.120.200">
    <property type="match status" value="1"/>
</dbReference>
<dbReference type="PROSITE" id="PS51762">
    <property type="entry name" value="GH16_2"/>
    <property type="match status" value="1"/>
</dbReference>
<keyword evidence="3" id="KW-0378">Hydrolase</keyword>
<dbReference type="InterPro" id="IPR050546">
    <property type="entry name" value="Glycosyl_Hydrlase_16"/>
</dbReference>
<dbReference type="PANTHER" id="PTHR10963">
    <property type="entry name" value="GLYCOSYL HYDROLASE-RELATED"/>
    <property type="match status" value="1"/>
</dbReference>
<dbReference type="InParanoid" id="B0DDT4"/>
<dbReference type="GO" id="GO:0009251">
    <property type="term" value="P:glucan catabolic process"/>
    <property type="evidence" value="ECO:0007669"/>
    <property type="project" value="TreeGrafter"/>
</dbReference>
<dbReference type="Pfam" id="PF26113">
    <property type="entry name" value="GH16_XgeA"/>
    <property type="match status" value="1"/>
</dbReference>
<feature type="signal peptide" evidence="1">
    <location>
        <begin position="1"/>
        <end position="21"/>
    </location>
</feature>
<dbReference type="Proteomes" id="UP000001194">
    <property type="component" value="Unassembled WGS sequence"/>
</dbReference>
<keyword evidence="4" id="KW-1185">Reference proteome</keyword>
<dbReference type="PANTHER" id="PTHR10963:SF24">
    <property type="entry name" value="GLYCOSIDASE C21B10.07-RELATED"/>
    <property type="match status" value="1"/>
</dbReference>
<proteinExistence type="predicted"/>
<protein>
    <submittedName>
        <fullName evidence="3">Glycoside hydrolase family 16 protein</fullName>
    </submittedName>
</protein>
<dbReference type="CDD" id="cd02181">
    <property type="entry name" value="GH16_fungal_Lam16A_glucanase"/>
    <property type="match status" value="1"/>
</dbReference>
<dbReference type="AlphaFoldDB" id="B0DDT4"/>
<evidence type="ECO:0000313" key="4">
    <source>
        <dbReference type="Proteomes" id="UP000001194"/>
    </source>
</evidence>
<dbReference type="HOGENOM" id="CLU_016972_1_1_1"/>
<dbReference type="SUPFAM" id="SSF49899">
    <property type="entry name" value="Concanavalin A-like lectins/glucanases"/>
    <property type="match status" value="1"/>
</dbReference>
<gene>
    <name evidence="3" type="ORF">LACBIDRAFT_250640</name>
</gene>
<dbReference type="InterPro" id="IPR000757">
    <property type="entry name" value="Beta-glucanase-like"/>
</dbReference>